<dbReference type="InterPro" id="IPR036188">
    <property type="entry name" value="FAD/NAD-bd_sf"/>
</dbReference>
<sequence length="427" mass="48635">MTLIVLGAGVTGLTFANSVNASVKIFEQSEEAGGYCRTTKRGPYTWDRAGHFFHFRDMRMKSFFERHVLGENYVSVKKHTLIYFNKNWIDFPFQSNIHQLPKSDYITCLIDAYLASKSEVDNSSFKAFVRSKYGRGISDRFLIPYNEKLYATDLNNLEASSMGRFFPDVDFDDIILQPLQKGAESYNSTFLYPKKGASQLIDFLVGALPQNAELNLNSPVSSINLIDKTVTVGEETFEYSTLVSTTPLNRLIKLCGLKEQDDLKELTANAVLVYNIGFDSETVKKFHWAYFPGDEVFYRVGSYDHIFGDPFASLYVEIGLPKGEFDPSNFGLERVVEDLKRVGIIPHTANVVDFEKVIMDPAYVHITSSAERRKLELFDVLREADVYSVGRYGEWKYCSIEDNMLDAINVAEKISKKLGTNLREFWI</sequence>
<accession>A0ABS9E6C0</accession>
<dbReference type="EMBL" id="JAKGTI010000001">
    <property type="protein sequence ID" value="MCF4098412.1"/>
    <property type="molecule type" value="Genomic_DNA"/>
</dbReference>
<reference evidence="2 3" key="1">
    <citation type="submission" date="2022-01" db="EMBL/GenBank/DDBJ databases">
        <title>Maritalea mediterranea sp. nov., isolated from marine plastic residues from the Malva-rosa beach (Valencia, Spain).</title>
        <authorList>
            <person name="Vidal-Verdu A."/>
            <person name="Molina-Menor E."/>
            <person name="Pascual J."/>
            <person name="Pereto J."/>
            <person name="Porcar M."/>
        </authorList>
    </citation>
    <scope>NUCLEOTIDE SEQUENCE [LARGE SCALE GENOMIC DNA]</scope>
    <source>
        <strain evidence="2 3">P4.10X</strain>
    </source>
</reference>
<organism evidence="2 3">
    <name type="scientific">Maritalea mediterranea</name>
    <dbReference type="NCBI Taxonomy" id="2909667"/>
    <lineage>
        <taxon>Bacteria</taxon>
        <taxon>Pseudomonadati</taxon>
        <taxon>Pseudomonadota</taxon>
        <taxon>Alphaproteobacteria</taxon>
        <taxon>Hyphomicrobiales</taxon>
        <taxon>Devosiaceae</taxon>
        <taxon>Maritalea</taxon>
    </lineage>
</organism>
<dbReference type="InterPro" id="IPR002937">
    <property type="entry name" value="Amino_oxidase"/>
</dbReference>
<dbReference type="PANTHER" id="PTHR21197:SF0">
    <property type="entry name" value="UDP-GALACTOPYRANOSE MUTASE"/>
    <property type="match status" value="1"/>
</dbReference>
<name>A0ABS9E6C0_9HYPH</name>
<dbReference type="Pfam" id="PF01593">
    <property type="entry name" value="Amino_oxidase"/>
    <property type="match status" value="1"/>
</dbReference>
<dbReference type="Proteomes" id="UP001201217">
    <property type="component" value="Unassembled WGS sequence"/>
</dbReference>
<dbReference type="PANTHER" id="PTHR21197">
    <property type="entry name" value="UDP-GALACTOPYRANOSE MUTASE"/>
    <property type="match status" value="1"/>
</dbReference>
<feature type="domain" description="Amine oxidase" evidence="1">
    <location>
        <begin position="21"/>
        <end position="281"/>
    </location>
</feature>
<proteinExistence type="predicted"/>
<dbReference type="RefSeq" id="WP_236113934.1">
    <property type="nucleotide sequence ID" value="NZ_JAKGTI010000001.1"/>
</dbReference>
<evidence type="ECO:0000313" key="3">
    <source>
        <dbReference type="Proteomes" id="UP001201217"/>
    </source>
</evidence>
<gene>
    <name evidence="2" type="ORF">L1I42_07915</name>
</gene>
<dbReference type="SUPFAM" id="SSF51971">
    <property type="entry name" value="Nucleotide-binding domain"/>
    <property type="match status" value="1"/>
</dbReference>
<evidence type="ECO:0000259" key="1">
    <source>
        <dbReference type="Pfam" id="PF01593"/>
    </source>
</evidence>
<comment type="caution">
    <text evidence="2">The sequence shown here is derived from an EMBL/GenBank/DDBJ whole genome shotgun (WGS) entry which is preliminary data.</text>
</comment>
<evidence type="ECO:0000313" key="2">
    <source>
        <dbReference type="EMBL" id="MCF4098412.1"/>
    </source>
</evidence>
<keyword evidence="3" id="KW-1185">Reference proteome</keyword>
<dbReference type="Gene3D" id="3.50.50.60">
    <property type="entry name" value="FAD/NAD(P)-binding domain"/>
    <property type="match status" value="1"/>
</dbReference>
<protein>
    <submittedName>
        <fullName evidence="2">FAD-dependent oxidoreductase</fullName>
    </submittedName>
</protein>